<reference evidence="6" key="1">
    <citation type="submission" date="2013-10" db="EMBL/GenBank/DDBJ databases">
        <title>Genomic analysis of the causative agents of coccidiosis in chickens.</title>
        <authorList>
            <person name="Reid A.J."/>
            <person name="Blake D."/>
            <person name="Billington K."/>
            <person name="Browne H."/>
            <person name="Dunn M."/>
            <person name="Hung S."/>
            <person name="Kawahara F."/>
            <person name="Miranda-Saavedra D."/>
            <person name="Mourier T."/>
            <person name="Nagra H."/>
            <person name="Otto T.D."/>
            <person name="Rawlings N."/>
            <person name="Sanchez A."/>
            <person name="Sanders M."/>
            <person name="Subramaniam C."/>
            <person name="Tay Y."/>
            <person name="Dear P."/>
            <person name="Doerig C."/>
            <person name="Gruber A."/>
            <person name="Parkinson J."/>
            <person name="Shirley M."/>
            <person name="Wan K.L."/>
            <person name="Berriman M."/>
            <person name="Tomley F."/>
            <person name="Pain A."/>
        </authorList>
    </citation>
    <scope>NUCLEOTIDE SEQUENCE [LARGE SCALE GENOMIC DNA]</scope>
    <source>
        <strain evidence="6">Houghton</strain>
    </source>
</reference>
<dbReference type="Pfam" id="PF13874">
    <property type="entry name" value="Nup54"/>
    <property type="match status" value="1"/>
</dbReference>
<reference evidence="6" key="2">
    <citation type="submission" date="2013-10" db="EMBL/GenBank/DDBJ databases">
        <authorList>
            <person name="Aslett M."/>
        </authorList>
    </citation>
    <scope>NUCLEOTIDE SEQUENCE [LARGE SCALE GENOMIC DNA]</scope>
    <source>
        <strain evidence="6">Houghton</strain>
    </source>
</reference>
<dbReference type="Proteomes" id="UP000030747">
    <property type="component" value="Unassembled WGS sequence"/>
</dbReference>
<keyword evidence="3" id="KW-0539">Nucleus</keyword>
<dbReference type="GO" id="GO:0036228">
    <property type="term" value="P:protein localization to nuclear inner membrane"/>
    <property type="evidence" value="ECO:0007669"/>
    <property type="project" value="TreeGrafter"/>
</dbReference>
<dbReference type="OMA" id="WQQRIDG"/>
<dbReference type="GO" id="GO:0044613">
    <property type="term" value="C:nuclear pore central transport channel"/>
    <property type="evidence" value="ECO:0007669"/>
    <property type="project" value="TreeGrafter"/>
</dbReference>
<dbReference type="AlphaFoldDB" id="U6KLW2"/>
<dbReference type="GO" id="GO:0006607">
    <property type="term" value="P:NLS-bearing protein import into nucleus"/>
    <property type="evidence" value="ECO:0007669"/>
    <property type="project" value="TreeGrafter"/>
</dbReference>
<evidence type="ECO:0000256" key="3">
    <source>
        <dbReference type="ARBA" id="ARBA00023242"/>
    </source>
</evidence>
<comment type="subcellular location">
    <subcellularLocation>
        <location evidence="1">Nucleus</location>
    </subcellularLocation>
</comment>
<gene>
    <name evidence="6" type="ORF">ETH_00016625</name>
</gene>
<organism evidence="6 7">
    <name type="scientific">Eimeria tenella</name>
    <name type="common">Coccidian parasite</name>
    <dbReference type="NCBI Taxonomy" id="5802"/>
    <lineage>
        <taxon>Eukaryota</taxon>
        <taxon>Sar</taxon>
        <taxon>Alveolata</taxon>
        <taxon>Apicomplexa</taxon>
        <taxon>Conoidasida</taxon>
        <taxon>Coccidia</taxon>
        <taxon>Eucoccidiorida</taxon>
        <taxon>Eimeriorina</taxon>
        <taxon>Eimeriidae</taxon>
        <taxon>Eimeria</taxon>
    </lineage>
</organism>
<dbReference type="PANTHER" id="PTHR13000">
    <property type="entry name" value="NUCLEOPORIN P54"/>
    <property type="match status" value="1"/>
</dbReference>
<feature type="region of interest" description="Disordered" evidence="4">
    <location>
        <begin position="65"/>
        <end position="87"/>
    </location>
</feature>
<feature type="domain" description="Nucleoporin Nup54 alpha-helical" evidence="5">
    <location>
        <begin position="112"/>
        <end position="238"/>
    </location>
</feature>
<name>U6KLW2_EIMTE</name>
<accession>U6KLW2</accession>
<dbReference type="GeneID" id="25252479"/>
<evidence type="ECO:0000313" key="7">
    <source>
        <dbReference type="Proteomes" id="UP000030747"/>
    </source>
</evidence>
<evidence type="ECO:0000256" key="4">
    <source>
        <dbReference type="SAM" id="MobiDB-lite"/>
    </source>
</evidence>
<sequence>MTSFFGLSTGLQLQPQQQQQQQQTAAAAPQDLPIHSRNYLASLQSRLQRVEQLLQDETPAALGFSYDLDSSSSSSSSSTGLTRAQQQNLQLEQKVQQLAAATPQQGQELLSRWQRAAHRNPDRQAGVVVPVVGLQGLAARISGAAEMTEAILQAAAATARDTEALAAKHNQMNAALGRIKKRHAVLGHSLIRAVGLVEGLAVSRGVCERNPRCEAANEQLLAQIQEEFQWADWQQRIDGLRVWLSSLQQQKPEACSSSSSSSSEEQQPAVAPALLRLLTVQAETVQQLLQSLANTEAAVSRLQASALAARSRAK</sequence>
<dbReference type="GO" id="GO:0006999">
    <property type="term" value="P:nuclear pore organization"/>
    <property type="evidence" value="ECO:0007669"/>
    <property type="project" value="TreeGrafter"/>
</dbReference>
<evidence type="ECO:0000259" key="5">
    <source>
        <dbReference type="Pfam" id="PF13874"/>
    </source>
</evidence>
<evidence type="ECO:0000313" key="6">
    <source>
        <dbReference type="EMBL" id="CDJ37816.1"/>
    </source>
</evidence>
<feature type="compositionally biased region" description="Polar residues" evidence="4">
    <location>
        <begin position="1"/>
        <end position="10"/>
    </location>
</feature>
<keyword evidence="2" id="KW-0813">Transport</keyword>
<protein>
    <recommendedName>
        <fullName evidence="5">Nucleoporin Nup54 alpha-helical domain-containing protein</fullName>
    </recommendedName>
</protein>
<evidence type="ECO:0000256" key="2">
    <source>
        <dbReference type="ARBA" id="ARBA00022448"/>
    </source>
</evidence>
<dbReference type="RefSeq" id="XP_013228654.1">
    <property type="nucleotide sequence ID" value="XM_013373200.1"/>
</dbReference>
<keyword evidence="7" id="KW-1185">Reference proteome</keyword>
<dbReference type="GO" id="GO:0017056">
    <property type="term" value="F:structural constituent of nuclear pore"/>
    <property type="evidence" value="ECO:0007669"/>
    <property type="project" value="TreeGrafter"/>
</dbReference>
<dbReference type="VEuPathDB" id="ToxoDB:ETH_00016625"/>
<dbReference type="InterPro" id="IPR025712">
    <property type="entry name" value="Nup54_alpha-helical_dom"/>
</dbReference>
<dbReference type="OrthoDB" id="347964at2759"/>
<feature type="compositionally biased region" description="Low complexity" evidence="4">
    <location>
        <begin position="11"/>
        <end position="30"/>
    </location>
</feature>
<feature type="region of interest" description="Disordered" evidence="4">
    <location>
        <begin position="1"/>
        <end position="31"/>
    </location>
</feature>
<proteinExistence type="predicted"/>
<dbReference type="InterPro" id="IPR024864">
    <property type="entry name" value="Nup54/Nup57/Nup44"/>
</dbReference>
<evidence type="ECO:0000256" key="1">
    <source>
        <dbReference type="ARBA" id="ARBA00004123"/>
    </source>
</evidence>
<dbReference type="VEuPathDB" id="ToxoDB:ETH2_1524600"/>
<dbReference type="PANTHER" id="PTHR13000:SF0">
    <property type="entry name" value="NUCLEOPORIN P54"/>
    <property type="match status" value="1"/>
</dbReference>
<dbReference type="EMBL" id="HG673781">
    <property type="protein sequence ID" value="CDJ37816.1"/>
    <property type="molecule type" value="Genomic_DNA"/>
</dbReference>